<dbReference type="KEGG" id="vg:35381970"/>
<reference evidence="1" key="1">
    <citation type="submission" date="2017-08" db="EMBL/GenBank/DDBJ databases">
        <authorList>
            <consortium name="Urmite Genomes"/>
        </authorList>
    </citation>
    <scope>NUCLEOTIDE SEQUENCE [LARGE SCALE GENOMIC DNA]</scope>
    <source>
        <strain evidence="1">IHUMI-LCC2</strain>
    </source>
</reference>
<dbReference type="Proteomes" id="UP000236316">
    <property type="component" value="Segment"/>
</dbReference>
<dbReference type="GeneID" id="35381970"/>
<gene>
    <name evidence="1" type="ORF">ORPV_207</name>
</gene>
<sequence length="305" mass="35304">MEVSSKRKIGNFQIFNTLDSEVWEQEYNRIMDDKYKKNTRNYSKIIHGSEYKDAKQPPIFVVPRVRGGPSYKSVKLVDDNNKVLNSDDIFYAPISKGYSMQDVSSFTLGPIIGEGLCLVNAAFSKSVCVKHIEGGGIVDYKRKNFWKGSKKPIRKIELIDNDNMKVDGKLVNIYSWLKDNENLWLDEWEKWRKSVALCSLGDFHWVDDSPTIAYKYKDKYLNFVEWKKECYIKPSYELLPKIGVYQFLALCLGEGRRPLGLVHPKGMEGEERPITKEYVKMLFNHPDIMACQPYVVAGRLLDVEV</sequence>
<evidence type="ECO:0000313" key="1">
    <source>
        <dbReference type="EMBL" id="SNW62111.1"/>
    </source>
</evidence>
<proteinExistence type="predicted"/>
<organism evidence="1">
    <name type="scientific">Orpheovirus IHUMI-LCC2</name>
    <dbReference type="NCBI Taxonomy" id="2023057"/>
    <lineage>
        <taxon>Viruses</taxon>
        <taxon>Varidnaviria</taxon>
        <taxon>Bamfordvirae</taxon>
        <taxon>Nucleocytoviricota</taxon>
        <taxon>Megaviricetes</taxon>
        <taxon>Pimascovirales</taxon>
        <taxon>Ocovirineae</taxon>
        <taxon>Orpheoviridae</taxon>
        <taxon>Alphaorpheovirus</taxon>
        <taxon>Alphaorpheovirus massiliense</taxon>
    </lineage>
</organism>
<protein>
    <submittedName>
        <fullName evidence="1">Uncharacterized protein</fullName>
    </submittedName>
</protein>
<name>A0A2I2L3L4_9VIRU</name>
<evidence type="ECO:0000313" key="2">
    <source>
        <dbReference type="Proteomes" id="UP000236316"/>
    </source>
</evidence>
<accession>A0A2I2L3L4</accession>
<dbReference type="EMBL" id="LT906555">
    <property type="protein sequence ID" value="SNW62111.1"/>
    <property type="molecule type" value="Genomic_DNA"/>
</dbReference>
<dbReference type="RefSeq" id="YP_009448413.1">
    <property type="nucleotide sequence ID" value="NC_036594.1"/>
</dbReference>
<keyword evidence="2" id="KW-1185">Reference proteome</keyword>